<dbReference type="InParanoid" id="A0A1Z5JYP7"/>
<feature type="compositionally biased region" description="Gly residues" evidence="1">
    <location>
        <begin position="80"/>
        <end position="89"/>
    </location>
</feature>
<evidence type="ECO:0008006" key="4">
    <source>
        <dbReference type="Google" id="ProtNLM"/>
    </source>
</evidence>
<accession>A0A1Z5JYP7</accession>
<keyword evidence="3" id="KW-1185">Reference proteome</keyword>
<dbReference type="EMBL" id="BDSP01000134">
    <property type="protein sequence ID" value="GAX19134.1"/>
    <property type="molecule type" value="Genomic_DNA"/>
</dbReference>
<dbReference type="Pfam" id="PF00428">
    <property type="entry name" value="Ribosomal_60s"/>
    <property type="match status" value="1"/>
</dbReference>
<dbReference type="Proteomes" id="UP000198406">
    <property type="component" value="Unassembled WGS sequence"/>
</dbReference>
<reference evidence="2 3" key="1">
    <citation type="journal article" date="2015" name="Plant Cell">
        <title>Oil accumulation by the oleaginous diatom Fistulifera solaris as revealed by the genome and transcriptome.</title>
        <authorList>
            <person name="Tanaka T."/>
            <person name="Maeda Y."/>
            <person name="Veluchamy A."/>
            <person name="Tanaka M."/>
            <person name="Abida H."/>
            <person name="Marechal E."/>
            <person name="Bowler C."/>
            <person name="Muto M."/>
            <person name="Sunaga Y."/>
            <person name="Tanaka M."/>
            <person name="Yoshino T."/>
            <person name="Taniguchi T."/>
            <person name="Fukuda Y."/>
            <person name="Nemoto M."/>
            <person name="Matsumoto M."/>
            <person name="Wong P.S."/>
            <person name="Aburatani S."/>
            <person name="Fujibuchi W."/>
        </authorList>
    </citation>
    <scope>NUCLEOTIDE SEQUENCE [LARGE SCALE GENOMIC DNA]</scope>
    <source>
        <strain evidence="2 3">JPCC DA0580</strain>
    </source>
</reference>
<dbReference type="OrthoDB" id="2194681at2759"/>
<organism evidence="2 3">
    <name type="scientific">Fistulifera solaris</name>
    <name type="common">Oleaginous diatom</name>
    <dbReference type="NCBI Taxonomy" id="1519565"/>
    <lineage>
        <taxon>Eukaryota</taxon>
        <taxon>Sar</taxon>
        <taxon>Stramenopiles</taxon>
        <taxon>Ochrophyta</taxon>
        <taxon>Bacillariophyta</taxon>
        <taxon>Bacillariophyceae</taxon>
        <taxon>Bacillariophycidae</taxon>
        <taxon>Naviculales</taxon>
        <taxon>Naviculaceae</taxon>
        <taxon>Fistulifera</taxon>
    </lineage>
</organism>
<dbReference type="AlphaFoldDB" id="A0A1Z5JYP7"/>
<comment type="caution">
    <text evidence="2">The sequence shown here is derived from an EMBL/GenBank/DDBJ whole genome shotgun (WGS) entry which is preliminary data.</text>
</comment>
<evidence type="ECO:0000256" key="1">
    <source>
        <dbReference type="SAM" id="MobiDB-lite"/>
    </source>
</evidence>
<protein>
    <recommendedName>
        <fullName evidence="4">Large subunit ribosomal protein LP1</fullName>
    </recommendedName>
</protein>
<name>A0A1Z5JYP7_FISSO</name>
<sequence>MYTSLADLSDSQKEEMVASLACLLVGQNGSEEGITADSLKAVADASGNSLSPAIATLYSSVAAQVPNGVKSYMLAPGGGGGGGGGGAASGGAPAAAAAAAAEPEEEEAEAPAVDMFGGGGGGGGDY</sequence>
<feature type="region of interest" description="Disordered" evidence="1">
    <location>
        <begin position="80"/>
        <end position="126"/>
    </location>
</feature>
<evidence type="ECO:0000313" key="3">
    <source>
        <dbReference type="Proteomes" id="UP000198406"/>
    </source>
</evidence>
<evidence type="ECO:0000313" key="2">
    <source>
        <dbReference type="EMBL" id="GAX19134.1"/>
    </source>
</evidence>
<gene>
    <name evidence="2" type="ORF">FisN_3Lh075</name>
</gene>
<feature type="compositionally biased region" description="Low complexity" evidence="1">
    <location>
        <begin position="90"/>
        <end position="101"/>
    </location>
</feature>
<feature type="compositionally biased region" description="Gly residues" evidence="1">
    <location>
        <begin position="116"/>
        <end position="126"/>
    </location>
</feature>
<proteinExistence type="predicted"/>